<reference evidence="2 3" key="1">
    <citation type="journal article" date="2021" name="MBio">
        <title>Poor Competitiveness of Bradyrhizobium in Pigeon Pea Root Colonization in Indian Soils.</title>
        <authorList>
            <person name="Chalasani D."/>
            <person name="Basu A."/>
            <person name="Pullabhotla S.V.S.R.N."/>
            <person name="Jorrin B."/>
            <person name="Neal A.L."/>
            <person name="Poole P.S."/>
            <person name="Podile A.R."/>
            <person name="Tkacz A."/>
        </authorList>
    </citation>
    <scope>NUCLEOTIDE SEQUENCE [LARGE SCALE GENOMIC DNA]</scope>
    <source>
        <strain evidence="2 3">HU44</strain>
    </source>
</reference>
<evidence type="ECO:0000313" key="3">
    <source>
        <dbReference type="Proteomes" id="UP000757604"/>
    </source>
</evidence>
<feature type="region of interest" description="Disordered" evidence="1">
    <location>
        <begin position="454"/>
        <end position="474"/>
    </location>
</feature>
<feature type="compositionally biased region" description="Polar residues" evidence="1">
    <location>
        <begin position="314"/>
        <end position="328"/>
    </location>
</feature>
<evidence type="ECO:0000313" key="2">
    <source>
        <dbReference type="EMBL" id="MBW9063243.1"/>
    </source>
</evidence>
<sequence>MLTPILTVKTSAALTPAAAVVETATPKERTHVEPVRISGSQSEAVLKIVETLNRHVVGSESLQKEALIRLLDTLAKALNFPPLPQETLRDFTRRLAVFLDTLPPAARLTLEKQLGQRNLAMSIRILAEALKGPSIIDALDEFFTPAAQPATSQPGGRPAGTGTVPREIVQGRPTALPAMQPQFAAPATGADPGLLQAALKKAFGDEDEALVPAGSDTTSAGTPSHAKADSETIPLLRAAAAFLAADPEALSLVAAIATGDIDSRTTADLEQELGFDLSQQTGQIELSEEPTHARSYIAEAERESAAGPAADENSAASQTGSVPRQTASVPADPLPATAAEPEVETETAGPGDMLAHRGEVEGFKGHDLGEWELHAEPLPRSFAPAAEGQIAEFEFETLQSEETLVETLQTLIDAGLPPPEGSAGTDTLFATLAGETADMSAETLFAQLQTEDDLELPPDTAPTTGALAEQAEPPGLEADTWSALLDAAEEKAARRPAHASGPQEGAQEAQMPRQPETGIARDAIPFAMIPYLPAKTAETRSLEAEEERPADDEQRDERGEADDQAAEDEAAAGDEDETETADAYDFYQRMGGLG</sequence>
<feature type="compositionally biased region" description="Acidic residues" evidence="1">
    <location>
        <begin position="559"/>
        <end position="582"/>
    </location>
</feature>
<name>A0ABS7H822_9HYPH</name>
<dbReference type="Proteomes" id="UP000757604">
    <property type="component" value="Unassembled WGS sequence"/>
</dbReference>
<organism evidence="2 3">
    <name type="scientific">Rhizobium herbae</name>
    <dbReference type="NCBI Taxonomy" id="508661"/>
    <lineage>
        <taxon>Bacteria</taxon>
        <taxon>Pseudomonadati</taxon>
        <taxon>Pseudomonadota</taxon>
        <taxon>Alphaproteobacteria</taxon>
        <taxon>Hyphomicrobiales</taxon>
        <taxon>Rhizobiaceae</taxon>
        <taxon>Rhizobium/Agrobacterium group</taxon>
        <taxon>Rhizobium</taxon>
    </lineage>
</organism>
<dbReference type="EMBL" id="JAEUAO010000002">
    <property type="protein sequence ID" value="MBW9063243.1"/>
    <property type="molecule type" value="Genomic_DNA"/>
</dbReference>
<feature type="region of interest" description="Disordered" evidence="1">
    <location>
        <begin position="300"/>
        <end position="356"/>
    </location>
</feature>
<accession>A0ABS7H822</accession>
<feature type="region of interest" description="Disordered" evidence="1">
    <location>
        <begin position="489"/>
        <end position="514"/>
    </location>
</feature>
<feature type="region of interest" description="Disordered" evidence="1">
    <location>
        <begin position="537"/>
        <end position="594"/>
    </location>
</feature>
<proteinExistence type="predicted"/>
<gene>
    <name evidence="2" type="ORF">JNB71_07925</name>
</gene>
<protein>
    <submittedName>
        <fullName evidence="2">Uncharacterized protein</fullName>
    </submittedName>
</protein>
<evidence type="ECO:0000256" key="1">
    <source>
        <dbReference type="SAM" id="MobiDB-lite"/>
    </source>
</evidence>
<feature type="compositionally biased region" description="Low complexity" evidence="1">
    <location>
        <begin position="334"/>
        <end position="350"/>
    </location>
</feature>
<comment type="caution">
    <text evidence="2">The sequence shown here is derived from an EMBL/GenBank/DDBJ whole genome shotgun (WGS) entry which is preliminary data.</text>
</comment>
<dbReference type="RefSeq" id="WP_220371307.1">
    <property type="nucleotide sequence ID" value="NZ_JAEUAO010000002.1"/>
</dbReference>
<keyword evidence="3" id="KW-1185">Reference proteome</keyword>